<evidence type="ECO:0000313" key="8">
    <source>
        <dbReference type="Proteomes" id="UP000593567"/>
    </source>
</evidence>
<dbReference type="EMBL" id="VXIV02002843">
    <property type="protein sequence ID" value="KAF6022513.1"/>
    <property type="molecule type" value="Genomic_DNA"/>
</dbReference>
<dbReference type="CDD" id="cd09823">
    <property type="entry name" value="peroxinectin_like"/>
    <property type="match status" value="1"/>
</dbReference>
<dbReference type="Proteomes" id="UP000593567">
    <property type="component" value="Unassembled WGS sequence"/>
</dbReference>
<evidence type="ECO:0008006" key="9">
    <source>
        <dbReference type="Google" id="ProtNLM"/>
    </source>
</evidence>
<dbReference type="PANTHER" id="PTHR11475:SF4">
    <property type="entry name" value="CHORION PEROXIDASE"/>
    <property type="match status" value="1"/>
</dbReference>
<evidence type="ECO:0000256" key="5">
    <source>
        <dbReference type="PIRSR" id="PIRSR619791-2"/>
    </source>
</evidence>
<dbReference type="GO" id="GO:0046872">
    <property type="term" value="F:metal ion binding"/>
    <property type="evidence" value="ECO:0007669"/>
    <property type="project" value="UniProtKB-KW"/>
</dbReference>
<dbReference type="PROSITE" id="PS50292">
    <property type="entry name" value="PEROXIDASE_3"/>
    <property type="match status" value="1"/>
</dbReference>
<dbReference type="InterPro" id="IPR037120">
    <property type="entry name" value="Haem_peroxidase_sf_animal"/>
</dbReference>
<dbReference type="PANTHER" id="PTHR11475">
    <property type="entry name" value="OXIDASE/PEROXIDASE"/>
    <property type="match status" value="1"/>
</dbReference>
<dbReference type="SUPFAM" id="SSF48113">
    <property type="entry name" value="Heme-dependent peroxidases"/>
    <property type="match status" value="1"/>
</dbReference>
<dbReference type="InterPro" id="IPR019791">
    <property type="entry name" value="Haem_peroxidase_animal"/>
</dbReference>
<keyword evidence="6" id="KW-0812">Transmembrane</keyword>
<evidence type="ECO:0000313" key="7">
    <source>
        <dbReference type="EMBL" id="KAF6022513.1"/>
    </source>
</evidence>
<keyword evidence="5" id="KW-0349">Heme</keyword>
<keyword evidence="6" id="KW-0472">Membrane</keyword>
<comment type="caution">
    <text evidence="7">The sequence shown here is derived from an EMBL/GenBank/DDBJ whole genome shotgun (WGS) entry which is preliminary data.</text>
</comment>
<evidence type="ECO:0000256" key="4">
    <source>
        <dbReference type="ARBA" id="ARBA00023180"/>
    </source>
</evidence>
<dbReference type="GO" id="GO:0020037">
    <property type="term" value="F:heme binding"/>
    <property type="evidence" value="ECO:0007669"/>
    <property type="project" value="InterPro"/>
</dbReference>
<keyword evidence="5" id="KW-0408">Iron</keyword>
<dbReference type="OrthoDB" id="823504at2759"/>
<dbReference type="Pfam" id="PF03098">
    <property type="entry name" value="An_peroxidase"/>
    <property type="match status" value="1"/>
</dbReference>
<keyword evidence="3" id="KW-0732">Signal</keyword>
<reference evidence="7" key="1">
    <citation type="submission" date="2020-06" db="EMBL/GenBank/DDBJ databases">
        <title>Draft genome of Bugula neritina, a colonial animal packing powerful symbionts and potential medicines.</title>
        <authorList>
            <person name="Rayko M."/>
        </authorList>
    </citation>
    <scope>NUCLEOTIDE SEQUENCE [LARGE SCALE GENOMIC DNA]</scope>
    <source>
        <strain evidence="7">Kwan_BN1</strain>
    </source>
</reference>
<dbReference type="Gene3D" id="1.10.640.10">
    <property type="entry name" value="Haem peroxidase domain superfamily, animal type"/>
    <property type="match status" value="1"/>
</dbReference>
<dbReference type="FunFam" id="1.10.640.10:FF:000003">
    <property type="entry name" value="chorion peroxidase"/>
    <property type="match status" value="1"/>
</dbReference>
<keyword evidence="5" id="KW-0479">Metal-binding</keyword>
<dbReference type="InterPro" id="IPR010255">
    <property type="entry name" value="Haem_peroxidase_sf"/>
</dbReference>
<dbReference type="GO" id="GO:0004601">
    <property type="term" value="F:peroxidase activity"/>
    <property type="evidence" value="ECO:0007669"/>
    <property type="project" value="InterPro"/>
</dbReference>
<dbReference type="GO" id="GO:0005576">
    <property type="term" value="C:extracellular region"/>
    <property type="evidence" value="ECO:0007669"/>
    <property type="project" value="UniProtKB-SubCell"/>
</dbReference>
<evidence type="ECO:0000256" key="3">
    <source>
        <dbReference type="ARBA" id="ARBA00022729"/>
    </source>
</evidence>
<keyword evidence="6" id="KW-1133">Transmembrane helix</keyword>
<feature type="binding site" description="axial binding residue" evidence="5">
    <location>
        <position position="450"/>
    </location>
    <ligand>
        <name>heme b</name>
        <dbReference type="ChEBI" id="CHEBI:60344"/>
    </ligand>
    <ligandPart>
        <name>Fe</name>
        <dbReference type="ChEBI" id="CHEBI:18248"/>
    </ligandPart>
</feature>
<dbReference type="AlphaFoldDB" id="A0A7J7J8Z7"/>
<feature type="transmembrane region" description="Helical" evidence="6">
    <location>
        <begin position="21"/>
        <end position="41"/>
    </location>
</feature>
<keyword evidence="8" id="KW-1185">Reference proteome</keyword>
<protein>
    <recommendedName>
        <fullName evidence="9">PXDN</fullName>
    </recommendedName>
</protein>
<sequence length="691" mass="78614">MNSSHRETELSCVVMRCYIANMRYFTVFIITTLFCVTQGVYDPYRHQPTHRRRAYWNPGRYDWRSLANKHGRGRQHTVVPFYRAATTNQFPSATTTSAPTPACWIKPAPRCDPNSPYRTIDGSCNNLNNPTWGQSVRPIGRRLPPKYNPGSLTDIRTIGVTGRPLPSAREVSTSVLALATKRDLSTTLTGMHMTWGQFIAHDLTHVPLTPPMKCCNQPTGTRHEDCIPISVPPTDHFYGPRGTTCLELRRSMAIKPGQCGNTFREQLNNLTSYIDAGLVYGSTDERAKQLRSFSRGQMADSDARHHLPIEKPGTKCNIPPINHPDKRCFAAGDRRANEWGGLTAVHVIFLREHNRIAEVFYRDLKSSNPQTSERDLDEKIYQEVRRIIAAQIQVINYGEYLPNVLGDYQMRKYGLYLEHGSPRGEKNIYDANLDATASNAFGTAAFRFGHSEVAFGTQPKNSHYHNTSSFVPFLELLNQPTTYRQIQNDNAIRGMIVEPCLKTSKFSAEVKNHLFERTFNGSGLDLPAISTQRSREHGLPTYNSWRKFCGLNAVTFDYMPEHTDKQRQKFAQTYDHPDDIDLFPAAITERLVSPDAHVGPTFACLVGQEFQRLKKGDRFWFENQGTYPNHFTTNQIIQLSKIKLSKLVCDNTYTAMVPENVFKLKSKFVRCEDLPSLDLKNWLKAYPSYGH</sequence>
<evidence type="ECO:0000256" key="1">
    <source>
        <dbReference type="ARBA" id="ARBA00004613"/>
    </source>
</evidence>
<evidence type="ECO:0000256" key="6">
    <source>
        <dbReference type="SAM" id="Phobius"/>
    </source>
</evidence>
<dbReference type="PRINTS" id="PR00457">
    <property type="entry name" value="ANPEROXIDASE"/>
</dbReference>
<proteinExistence type="predicted"/>
<name>A0A7J7J8Z7_BUGNE</name>
<keyword evidence="4" id="KW-0325">Glycoprotein</keyword>
<evidence type="ECO:0000256" key="2">
    <source>
        <dbReference type="ARBA" id="ARBA00022525"/>
    </source>
</evidence>
<dbReference type="GO" id="GO:0006979">
    <property type="term" value="P:response to oxidative stress"/>
    <property type="evidence" value="ECO:0007669"/>
    <property type="project" value="InterPro"/>
</dbReference>
<comment type="subcellular location">
    <subcellularLocation>
        <location evidence="1">Secreted</location>
    </subcellularLocation>
</comment>
<gene>
    <name evidence="7" type="ORF">EB796_019187</name>
</gene>
<keyword evidence="2" id="KW-0964">Secreted</keyword>
<accession>A0A7J7J8Z7</accession>
<organism evidence="7 8">
    <name type="scientific">Bugula neritina</name>
    <name type="common">Brown bryozoan</name>
    <name type="synonym">Sertularia neritina</name>
    <dbReference type="NCBI Taxonomy" id="10212"/>
    <lineage>
        <taxon>Eukaryota</taxon>
        <taxon>Metazoa</taxon>
        <taxon>Spiralia</taxon>
        <taxon>Lophotrochozoa</taxon>
        <taxon>Bryozoa</taxon>
        <taxon>Gymnolaemata</taxon>
        <taxon>Cheilostomatida</taxon>
        <taxon>Flustrina</taxon>
        <taxon>Buguloidea</taxon>
        <taxon>Bugulidae</taxon>
        <taxon>Bugula</taxon>
    </lineage>
</organism>